<comment type="caution">
    <text evidence="1">The sequence shown here is derived from an EMBL/GenBank/DDBJ whole genome shotgun (WGS) entry which is preliminary data.</text>
</comment>
<protein>
    <submittedName>
        <fullName evidence="1">Uncharacterized protein</fullName>
    </submittedName>
</protein>
<name>A0ACC0V1Z1_9HYPO</name>
<evidence type="ECO:0000313" key="2">
    <source>
        <dbReference type="Proteomes" id="UP001163324"/>
    </source>
</evidence>
<dbReference type="EMBL" id="CM047944">
    <property type="protein sequence ID" value="KAI9899480.1"/>
    <property type="molecule type" value="Genomic_DNA"/>
</dbReference>
<organism evidence="1 2">
    <name type="scientific">Trichothecium roseum</name>
    <dbReference type="NCBI Taxonomy" id="47278"/>
    <lineage>
        <taxon>Eukaryota</taxon>
        <taxon>Fungi</taxon>
        <taxon>Dikarya</taxon>
        <taxon>Ascomycota</taxon>
        <taxon>Pezizomycotina</taxon>
        <taxon>Sordariomycetes</taxon>
        <taxon>Hypocreomycetidae</taxon>
        <taxon>Hypocreales</taxon>
        <taxon>Hypocreales incertae sedis</taxon>
        <taxon>Trichothecium</taxon>
    </lineage>
</organism>
<dbReference type="Proteomes" id="UP001163324">
    <property type="component" value="Chromosome 5"/>
</dbReference>
<evidence type="ECO:0000313" key="1">
    <source>
        <dbReference type="EMBL" id="KAI9899480.1"/>
    </source>
</evidence>
<reference evidence="1" key="1">
    <citation type="submission" date="2022-10" db="EMBL/GenBank/DDBJ databases">
        <title>Complete Genome of Trichothecium roseum strain YXFP-22015, a Plant Pathogen Isolated from Citrus.</title>
        <authorList>
            <person name="Wang Y."/>
            <person name="Zhu L."/>
        </authorList>
    </citation>
    <scope>NUCLEOTIDE SEQUENCE</scope>
    <source>
        <strain evidence="1">YXFP-22015</strain>
    </source>
</reference>
<accession>A0ACC0V1Z1</accession>
<gene>
    <name evidence="1" type="ORF">N3K66_005941</name>
</gene>
<keyword evidence="2" id="KW-1185">Reference proteome</keyword>
<proteinExistence type="predicted"/>
<sequence>MKPVLLASAVAFPSVVYGANCDFEPIALPVTDVQVLPDVEGSLMRGIPANIGSSNQSIVMLPWAELNNTFIYDQQSFCDKTIIWNDKICEVRRGGLYDEGDSESYDQEKDITSAGGASEELALEGVEKGIKKLLSTSLGALESLTLDGADSLNGFPIGVPRFRWDYGYTFLHSLGMGSNSTYLNALHDAGRIGARVWSIFWGRMWIDEPLDGSVVIGGYNSDKVIGDNYTRPLDYTDFGGSGCWTGMKVIVRDIQINNRDGSDRSLFPPNTALPFCIVPQRQLLMEAPGDLLSQFEAETGTNYTAESFGLHWSAKVYDKDNYYDGDMTFYLDSGLEIRVPNSQFMTPFVDVDRSGKRVVDKSKREFLMNALSDQPATLGRYFLTAAYLMVNHDANSFTLWQANPTTSSNLVPVHDEESASECSGDVPGLIQPSITPTDTPQEDTDKSGDGDNSDSNGDEEVSPAVIGGAVGGGVGSLAIAAGTAAFLLVRRRRKQRENQVANDTELPPSYPHNEDKYPHIYSPRWGVQEVAGSEAYMHEVAGSEGQRFELDAGEYHRRG</sequence>